<dbReference type="PANTHER" id="PTHR48107:SF7">
    <property type="entry name" value="RE15974P"/>
    <property type="match status" value="1"/>
</dbReference>
<dbReference type="PRINTS" id="PR00080">
    <property type="entry name" value="SDRFAMILY"/>
</dbReference>
<evidence type="ECO:0000256" key="3">
    <source>
        <dbReference type="ARBA" id="ARBA00023002"/>
    </source>
</evidence>
<dbReference type="PRINTS" id="PR00081">
    <property type="entry name" value="GDHRDH"/>
</dbReference>
<dbReference type="AlphaFoldDB" id="A0A317WXD1"/>
<dbReference type="CDD" id="cd05233">
    <property type="entry name" value="SDR_c"/>
    <property type="match status" value="1"/>
</dbReference>
<dbReference type="VEuPathDB" id="FungiDB:BO70DRAFT_358124"/>
<evidence type="ECO:0000313" key="5">
    <source>
        <dbReference type="EMBL" id="PWY90675.1"/>
    </source>
</evidence>
<dbReference type="SUPFAM" id="SSF51735">
    <property type="entry name" value="NAD(P)-binding Rossmann-fold domains"/>
    <property type="match status" value="1"/>
</dbReference>
<dbReference type="GeneID" id="37064458"/>
<reference evidence="5 6" key="1">
    <citation type="submission" date="2016-12" db="EMBL/GenBank/DDBJ databases">
        <title>The genomes of Aspergillus section Nigri reveals drivers in fungal speciation.</title>
        <authorList>
            <consortium name="DOE Joint Genome Institute"/>
            <person name="Vesth T.C."/>
            <person name="Nybo J."/>
            <person name="Theobald S."/>
            <person name="Brandl J."/>
            <person name="Frisvad J.C."/>
            <person name="Nielsen K.F."/>
            <person name="Lyhne E.K."/>
            <person name="Kogle M.E."/>
            <person name="Kuo A."/>
            <person name="Riley R."/>
            <person name="Clum A."/>
            <person name="Nolan M."/>
            <person name="Lipzen A."/>
            <person name="Salamov A."/>
            <person name="Henrissat B."/>
            <person name="Wiebenga A."/>
            <person name="De Vries R.P."/>
            <person name="Grigoriev I.V."/>
            <person name="Mortensen U.H."/>
            <person name="Andersen M.R."/>
            <person name="Baker S.E."/>
        </authorList>
    </citation>
    <scope>NUCLEOTIDE SEQUENCE [LARGE SCALE GENOMIC DNA]</scope>
    <source>
        <strain evidence="5 6">CBS 117.55</strain>
    </source>
</reference>
<dbReference type="InterPro" id="IPR036291">
    <property type="entry name" value="NAD(P)-bd_dom_sf"/>
</dbReference>
<dbReference type="FunFam" id="3.40.50.720:FF:000374">
    <property type="entry name" value="3-oxoacyl-(Acyl-carrier-protein) reductase"/>
    <property type="match status" value="1"/>
</dbReference>
<dbReference type="STRING" id="1448321.A0A317WXD1"/>
<evidence type="ECO:0000256" key="2">
    <source>
        <dbReference type="ARBA" id="ARBA00022857"/>
    </source>
</evidence>
<dbReference type="GO" id="GO:0044550">
    <property type="term" value="P:secondary metabolite biosynthetic process"/>
    <property type="evidence" value="ECO:0007669"/>
    <property type="project" value="UniProtKB-ARBA"/>
</dbReference>
<dbReference type="InterPro" id="IPR057326">
    <property type="entry name" value="KR_dom"/>
</dbReference>
<dbReference type="Pfam" id="PF13561">
    <property type="entry name" value="adh_short_C2"/>
    <property type="match status" value="1"/>
</dbReference>
<evidence type="ECO:0000256" key="1">
    <source>
        <dbReference type="ARBA" id="ARBA00006484"/>
    </source>
</evidence>
<comment type="similarity">
    <text evidence="1">Belongs to the short-chain dehydrogenases/reductases (SDR) family.</text>
</comment>
<sequence>MEASTRQFALPLQGKLAIITGGSRGIGAGLALELARRGANICIVYVSDASKQSVIDLQTNIQQLPHKPTTWACQANLSSPTGAQEVITQLRSQLPSDTSLKIDILINNAAVETVNSMKDASVDEFDTVFNLNVRGSMLMTQAVIPYLPPKSRIINVSSVAARFGFKGVSLYTASKAALEGFTRAWASELGENGTTVNAVAPGPVPSDMLDNIPKSIVDMQKATTPIEQRLGTTEEIASIVAWLAGPDASWVTGQVISASGGWVMY</sequence>
<dbReference type="SMART" id="SM00822">
    <property type="entry name" value="PKS_KR"/>
    <property type="match status" value="1"/>
</dbReference>
<dbReference type="RefSeq" id="XP_025403118.1">
    <property type="nucleotide sequence ID" value="XM_025542221.1"/>
</dbReference>
<dbReference type="OrthoDB" id="47007at2759"/>
<dbReference type="PROSITE" id="PS00061">
    <property type="entry name" value="ADH_SHORT"/>
    <property type="match status" value="1"/>
</dbReference>
<dbReference type="GO" id="GO:0016614">
    <property type="term" value="F:oxidoreductase activity, acting on CH-OH group of donors"/>
    <property type="evidence" value="ECO:0007669"/>
    <property type="project" value="UniProtKB-ARBA"/>
</dbReference>
<protein>
    <submittedName>
        <fullName evidence="5">3-ketoacyl-acyl carrier protein reductase</fullName>
    </submittedName>
</protein>
<keyword evidence="3" id="KW-0560">Oxidoreductase</keyword>
<dbReference type="Gene3D" id="3.40.50.720">
    <property type="entry name" value="NAD(P)-binding Rossmann-like Domain"/>
    <property type="match status" value="1"/>
</dbReference>
<dbReference type="Proteomes" id="UP000247233">
    <property type="component" value="Unassembled WGS sequence"/>
</dbReference>
<organism evidence="5 6">
    <name type="scientific">Aspergillus heteromorphus CBS 117.55</name>
    <dbReference type="NCBI Taxonomy" id="1448321"/>
    <lineage>
        <taxon>Eukaryota</taxon>
        <taxon>Fungi</taxon>
        <taxon>Dikarya</taxon>
        <taxon>Ascomycota</taxon>
        <taxon>Pezizomycotina</taxon>
        <taxon>Eurotiomycetes</taxon>
        <taxon>Eurotiomycetidae</taxon>
        <taxon>Eurotiales</taxon>
        <taxon>Aspergillaceae</taxon>
        <taxon>Aspergillus</taxon>
        <taxon>Aspergillus subgen. Circumdati</taxon>
    </lineage>
</organism>
<feature type="domain" description="Ketoreductase" evidence="4">
    <location>
        <begin position="15"/>
        <end position="202"/>
    </location>
</feature>
<name>A0A317WXD1_9EURO</name>
<accession>A0A317WXD1</accession>
<dbReference type="EMBL" id="MSFL01000002">
    <property type="protein sequence ID" value="PWY90675.1"/>
    <property type="molecule type" value="Genomic_DNA"/>
</dbReference>
<evidence type="ECO:0000259" key="4">
    <source>
        <dbReference type="SMART" id="SM00822"/>
    </source>
</evidence>
<dbReference type="InterPro" id="IPR002347">
    <property type="entry name" value="SDR_fam"/>
</dbReference>
<evidence type="ECO:0000313" key="6">
    <source>
        <dbReference type="Proteomes" id="UP000247233"/>
    </source>
</evidence>
<keyword evidence="6" id="KW-1185">Reference proteome</keyword>
<dbReference type="PANTHER" id="PTHR48107">
    <property type="entry name" value="NADPH-DEPENDENT ALDEHYDE REDUCTASE-LIKE PROTEIN, CHLOROPLASTIC-RELATED"/>
    <property type="match status" value="1"/>
</dbReference>
<dbReference type="InterPro" id="IPR020904">
    <property type="entry name" value="Sc_DH/Rdtase_CS"/>
</dbReference>
<comment type="caution">
    <text evidence="5">The sequence shown here is derived from an EMBL/GenBank/DDBJ whole genome shotgun (WGS) entry which is preliminary data.</text>
</comment>
<proteinExistence type="inferred from homology"/>
<gene>
    <name evidence="5" type="ORF">BO70DRAFT_358124</name>
</gene>
<keyword evidence="2" id="KW-0521">NADP</keyword>